<dbReference type="InterPro" id="IPR005158">
    <property type="entry name" value="BTAD"/>
</dbReference>
<sequence length="248" mass="26605">MPAFQLQILGPLRLRRGGAEVGAGPHQQRCLLALLLAHEGHPVSVGELVDLLWGANPPVSAVNVIHKYVGLLRRLLEPGLPTRATGSHLIRHGNGYRFAARPDLLDLSRFRQLVRQARSAAPDDALDLYAQALRLGHGRAGDGLATTPGARAAFASLDGEFGDVLVTAAGLAVERGRPTLLLAVLRRAAEFDPLDERVQASLITTLTAAGRRAEALFAYATVRDRLTDELGIGPGRHLRAAHQLIHTL</sequence>
<dbReference type="PANTHER" id="PTHR35807:SF1">
    <property type="entry name" value="TRANSCRIPTIONAL REGULATOR REDD"/>
    <property type="match status" value="1"/>
</dbReference>
<dbReference type="Proteomes" id="UP001519654">
    <property type="component" value="Unassembled WGS sequence"/>
</dbReference>
<gene>
    <name evidence="7" type="ORF">KOI35_09760</name>
</gene>
<comment type="similarity">
    <text evidence="1">Belongs to the AfsR/DnrI/RedD regulatory family.</text>
</comment>
<feature type="DNA-binding region" description="OmpR/PhoB-type" evidence="5">
    <location>
        <begin position="1"/>
        <end position="100"/>
    </location>
</feature>
<evidence type="ECO:0000256" key="2">
    <source>
        <dbReference type="ARBA" id="ARBA00023015"/>
    </source>
</evidence>
<dbReference type="PANTHER" id="PTHR35807">
    <property type="entry name" value="TRANSCRIPTIONAL REGULATOR REDD-RELATED"/>
    <property type="match status" value="1"/>
</dbReference>
<evidence type="ECO:0000256" key="3">
    <source>
        <dbReference type="ARBA" id="ARBA00023125"/>
    </source>
</evidence>
<protein>
    <submittedName>
        <fullName evidence="7">Winged helix-turn-helix domain-containing protein</fullName>
    </submittedName>
</protein>
<comment type="caution">
    <text evidence="7">The sequence shown here is derived from an EMBL/GenBank/DDBJ whole genome shotgun (WGS) entry which is preliminary data.</text>
</comment>
<dbReference type="InterPro" id="IPR001867">
    <property type="entry name" value="OmpR/PhoB-type_DNA-bd"/>
</dbReference>
<dbReference type="InterPro" id="IPR011990">
    <property type="entry name" value="TPR-like_helical_dom_sf"/>
</dbReference>
<keyword evidence="2" id="KW-0805">Transcription regulation</keyword>
<dbReference type="Gene3D" id="1.25.40.10">
    <property type="entry name" value="Tetratricopeptide repeat domain"/>
    <property type="match status" value="1"/>
</dbReference>
<keyword evidence="3 5" id="KW-0238">DNA-binding</keyword>
<dbReference type="Pfam" id="PF00486">
    <property type="entry name" value="Trans_reg_C"/>
    <property type="match status" value="1"/>
</dbReference>
<evidence type="ECO:0000313" key="8">
    <source>
        <dbReference type="Proteomes" id="UP001519654"/>
    </source>
</evidence>
<dbReference type="SUPFAM" id="SSF48452">
    <property type="entry name" value="TPR-like"/>
    <property type="match status" value="1"/>
</dbReference>
<evidence type="ECO:0000259" key="6">
    <source>
        <dbReference type="PROSITE" id="PS51755"/>
    </source>
</evidence>
<dbReference type="Pfam" id="PF03704">
    <property type="entry name" value="BTAD"/>
    <property type="match status" value="1"/>
</dbReference>
<dbReference type="SUPFAM" id="SSF46894">
    <property type="entry name" value="C-terminal effector domain of the bipartite response regulators"/>
    <property type="match status" value="1"/>
</dbReference>
<dbReference type="EMBL" id="JAHKKG010000003">
    <property type="protein sequence ID" value="MBU2663792.1"/>
    <property type="molecule type" value="Genomic_DNA"/>
</dbReference>
<dbReference type="SMART" id="SM00862">
    <property type="entry name" value="Trans_reg_C"/>
    <property type="match status" value="1"/>
</dbReference>
<organism evidence="7 8">
    <name type="scientific">Paractinoplanes bogorensis</name>
    <dbReference type="NCBI Taxonomy" id="1610840"/>
    <lineage>
        <taxon>Bacteria</taxon>
        <taxon>Bacillati</taxon>
        <taxon>Actinomycetota</taxon>
        <taxon>Actinomycetes</taxon>
        <taxon>Micromonosporales</taxon>
        <taxon>Micromonosporaceae</taxon>
        <taxon>Paractinoplanes</taxon>
    </lineage>
</organism>
<evidence type="ECO:0000256" key="5">
    <source>
        <dbReference type="PROSITE-ProRule" id="PRU01091"/>
    </source>
</evidence>
<dbReference type="Gene3D" id="1.10.10.10">
    <property type="entry name" value="Winged helix-like DNA-binding domain superfamily/Winged helix DNA-binding domain"/>
    <property type="match status" value="1"/>
</dbReference>
<dbReference type="PROSITE" id="PS51755">
    <property type="entry name" value="OMPR_PHOB"/>
    <property type="match status" value="1"/>
</dbReference>
<keyword evidence="8" id="KW-1185">Reference proteome</keyword>
<evidence type="ECO:0000313" key="7">
    <source>
        <dbReference type="EMBL" id="MBU2663792.1"/>
    </source>
</evidence>
<proteinExistence type="inferred from homology"/>
<name>A0ABS5YJZ6_9ACTN</name>
<evidence type="ECO:0000256" key="1">
    <source>
        <dbReference type="ARBA" id="ARBA00005820"/>
    </source>
</evidence>
<dbReference type="InterPro" id="IPR051677">
    <property type="entry name" value="AfsR-DnrI-RedD_regulator"/>
</dbReference>
<dbReference type="SMART" id="SM01043">
    <property type="entry name" value="BTAD"/>
    <property type="match status" value="1"/>
</dbReference>
<dbReference type="InterPro" id="IPR036388">
    <property type="entry name" value="WH-like_DNA-bd_sf"/>
</dbReference>
<keyword evidence="4" id="KW-0804">Transcription</keyword>
<dbReference type="RefSeq" id="WP_215785769.1">
    <property type="nucleotide sequence ID" value="NZ_JAHKKG010000003.1"/>
</dbReference>
<evidence type="ECO:0000256" key="4">
    <source>
        <dbReference type="ARBA" id="ARBA00023163"/>
    </source>
</evidence>
<reference evidence="7 8" key="1">
    <citation type="submission" date="2021-06" db="EMBL/GenBank/DDBJ databases">
        <title>Actinoplanes lichenicola sp. nov., and Actinoplanes ovalisporus sp. nov., isolated from lichen in Thailand.</title>
        <authorList>
            <person name="Saeng-In P."/>
            <person name="Kanchanasin P."/>
            <person name="Yuki M."/>
            <person name="Kudo T."/>
            <person name="Ohkuma M."/>
            <person name="Phongsopitanun W."/>
            <person name="Tanasupawat S."/>
        </authorList>
    </citation>
    <scope>NUCLEOTIDE SEQUENCE [LARGE SCALE GENOMIC DNA]</scope>
    <source>
        <strain evidence="7 8">NBRC 110975</strain>
    </source>
</reference>
<dbReference type="InterPro" id="IPR016032">
    <property type="entry name" value="Sig_transdc_resp-reg_C-effctor"/>
</dbReference>
<accession>A0ABS5YJZ6</accession>
<feature type="domain" description="OmpR/PhoB-type" evidence="6">
    <location>
        <begin position="1"/>
        <end position="100"/>
    </location>
</feature>